<protein>
    <recommendedName>
        <fullName evidence="4">C1q domain-containing protein</fullName>
    </recommendedName>
</protein>
<evidence type="ECO:0000313" key="2">
    <source>
        <dbReference type="EMBL" id="KEZ53604.1"/>
    </source>
</evidence>
<proteinExistence type="predicted"/>
<gene>
    <name evidence="2" type="ORF">GS18_0201035</name>
</gene>
<evidence type="ECO:0000313" key="3">
    <source>
        <dbReference type="Proteomes" id="UP000028549"/>
    </source>
</evidence>
<dbReference type="RefSeq" id="WP_029565220.1">
    <property type="nucleotide sequence ID" value="NZ_JNVC02000001.1"/>
</dbReference>
<comment type="caution">
    <text evidence="2">The sequence shown here is derived from an EMBL/GenBank/DDBJ whole genome shotgun (WGS) entry which is preliminary data.</text>
</comment>
<keyword evidence="3" id="KW-1185">Reference proteome</keyword>
<dbReference type="Proteomes" id="UP000028549">
    <property type="component" value="Unassembled WGS sequence"/>
</dbReference>
<reference evidence="2 3" key="1">
    <citation type="journal article" date="2005" name="Int. J. Syst. Evol. Microbiol.">
        <title>Bacillus cibi sp. nov., isolated from jeotgal, a traditional Korean fermented seafood.</title>
        <authorList>
            <person name="Yoon J.H."/>
            <person name="Lee C.H."/>
            <person name="Oh T.K."/>
        </authorList>
    </citation>
    <scope>NUCLEOTIDE SEQUENCE [LARGE SCALE GENOMIC DNA]</scope>
    <source>
        <strain evidence="2 3">DSM 16189</strain>
    </source>
</reference>
<dbReference type="InterPro" id="IPR008983">
    <property type="entry name" value="Tumour_necrosis_fac-like_dom"/>
</dbReference>
<keyword evidence="1" id="KW-0175">Coiled coil</keyword>
<dbReference type="Gene3D" id="2.60.120.40">
    <property type="match status" value="1"/>
</dbReference>
<accession>A0A084H1Z2</accession>
<organism evidence="2 3">
    <name type="scientific">Metabacillus indicus</name>
    <name type="common">Bacillus indicus</name>
    <dbReference type="NCBI Taxonomy" id="246786"/>
    <lineage>
        <taxon>Bacteria</taxon>
        <taxon>Bacillati</taxon>
        <taxon>Bacillota</taxon>
        <taxon>Bacilli</taxon>
        <taxon>Bacillales</taxon>
        <taxon>Bacillaceae</taxon>
        <taxon>Metabacillus</taxon>
    </lineage>
</organism>
<evidence type="ECO:0008006" key="4">
    <source>
        <dbReference type="Google" id="ProtNLM"/>
    </source>
</evidence>
<dbReference type="AlphaFoldDB" id="A0A084H1Z2"/>
<dbReference type="EMBL" id="JNVC02000001">
    <property type="protein sequence ID" value="KEZ53604.1"/>
    <property type="molecule type" value="Genomic_DNA"/>
</dbReference>
<dbReference type="STRING" id="246786.GS18_0201035"/>
<evidence type="ECO:0000256" key="1">
    <source>
        <dbReference type="SAM" id="Coils"/>
    </source>
</evidence>
<feature type="coiled-coil region" evidence="1">
    <location>
        <begin position="33"/>
        <end position="61"/>
    </location>
</feature>
<sequence>MSKKSNRKLRDRVKVVFLKENEEVAESGLESVLEAANEAVEDTLEEVAETIEDALEEVAETVWDTVEEVAETVAGTIEAVPVKKEQTAKMRPIIKKVVKKVKPPIAFGSLYNADIGGFAVPGVKLNFTSEGPEYKTRSSISDDTIRIKKDGVYEIIFLTDVMTLNGEADFGIFRNNTLINEAKFSVKSGDLLQTTVGKVVQLELEKGDEISVRTIFTNTPDTGYEFPDIRYMNSSLTVKLLMKD</sequence>
<name>A0A084H1Z2_METID</name>